<dbReference type="NCBIfam" id="TIGR01947">
    <property type="entry name" value="rnfG"/>
    <property type="match status" value="1"/>
</dbReference>
<evidence type="ECO:0000256" key="6">
    <source>
        <dbReference type="HAMAP-Rule" id="MF_00479"/>
    </source>
</evidence>
<evidence type="ECO:0000313" key="9">
    <source>
        <dbReference type="EMBL" id="HGY57173.1"/>
    </source>
</evidence>
<dbReference type="InterPro" id="IPR010209">
    <property type="entry name" value="Ion_transpt_RnfG/RsxG"/>
</dbReference>
<keyword evidence="3 6" id="KW-0285">Flavoprotein</keyword>
<dbReference type="GO" id="GO:0009055">
    <property type="term" value="F:electron transfer activity"/>
    <property type="evidence" value="ECO:0007669"/>
    <property type="project" value="InterPro"/>
</dbReference>
<keyword evidence="6" id="KW-1003">Cell membrane</keyword>
<organism evidence="9">
    <name type="scientific">Caldithrix abyssi</name>
    <dbReference type="NCBI Taxonomy" id="187145"/>
    <lineage>
        <taxon>Bacteria</taxon>
        <taxon>Pseudomonadati</taxon>
        <taxon>Calditrichota</taxon>
        <taxon>Calditrichia</taxon>
        <taxon>Calditrichales</taxon>
        <taxon>Calditrichaceae</taxon>
        <taxon>Caldithrix</taxon>
    </lineage>
</organism>
<dbReference type="EMBL" id="DRQG01000148">
    <property type="protein sequence ID" value="HGY57173.1"/>
    <property type="molecule type" value="Genomic_DNA"/>
</dbReference>
<keyword evidence="6 7" id="KW-0472">Membrane</keyword>
<evidence type="ECO:0000259" key="8">
    <source>
        <dbReference type="SMART" id="SM00900"/>
    </source>
</evidence>
<comment type="function">
    <text evidence="6">Part of a membrane-bound complex that couples electron transfer with translocation of ions across the membrane.</text>
</comment>
<dbReference type="GO" id="GO:0005886">
    <property type="term" value="C:plasma membrane"/>
    <property type="evidence" value="ECO:0007669"/>
    <property type="project" value="UniProtKB-SubCell"/>
</dbReference>
<dbReference type="PANTHER" id="PTHR36118">
    <property type="entry name" value="ION-TRANSLOCATING OXIDOREDUCTASE COMPLEX SUBUNIT G"/>
    <property type="match status" value="1"/>
</dbReference>
<keyword evidence="4 6" id="KW-0288">FMN</keyword>
<dbReference type="PANTHER" id="PTHR36118:SF1">
    <property type="entry name" value="ION-TRANSLOCATING OXIDOREDUCTASE COMPLEX SUBUNIT G"/>
    <property type="match status" value="1"/>
</dbReference>
<sequence>MAKEESVFKVVLTLVLIAMVSAILLAWVNKITREPIELNKRAETKRAVKIVLRGLKNIAYPEFPEEMEVDHSPVKYFKAVGIRGVLMGGAFIVKAPNGFSGDFEMMVGVDSSGLIIDTYVLDHKETPGLGDGMLKESFKEQFRGKRLAGTTWMVRKDGGDIDAITAATITSRAFTAGVKRALQAFERLKKEGQK</sequence>
<gene>
    <name evidence="6" type="primary">rnfG</name>
    <name evidence="9" type="ORF">ENK44_15805</name>
</gene>
<name>A0A7V4U3C6_CALAY</name>
<keyword evidence="6 7" id="KW-0812">Transmembrane</keyword>
<dbReference type="Pfam" id="PF04205">
    <property type="entry name" value="FMN_bind"/>
    <property type="match status" value="1"/>
</dbReference>
<dbReference type="AlphaFoldDB" id="A0A7V4U3C6"/>
<keyword evidence="2 6" id="KW-0597">Phosphoprotein</keyword>
<feature type="modified residue" description="FMN phosphoryl threonine" evidence="6">
    <location>
        <position position="168"/>
    </location>
</feature>
<keyword evidence="5 6" id="KW-0249">Electron transport</keyword>
<evidence type="ECO:0000256" key="2">
    <source>
        <dbReference type="ARBA" id="ARBA00022553"/>
    </source>
</evidence>
<comment type="subcellular location">
    <subcellularLocation>
        <location evidence="6">Cell membrane</location>
        <topology evidence="6">Single-pass membrane protein</topology>
    </subcellularLocation>
</comment>
<comment type="similarity">
    <text evidence="6">Belongs to the RnfG family.</text>
</comment>
<dbReference type="Proteomes" id="UP000885779">
    <property type="component" value="Unassembled WGS sequence"/>
</dbReference>
<evidence type="ECO:0000256" key="5">
    <source>
        <dbReference type="ARBA" id="ARBA00022982"/>
    </source>
</evidence>
<dbReference type="GO" id="GO:0010181">
    <property type="term" value="F:FMN binding"/>
    <property type="evidence" value="ECO:0007669"/>
    <property type="project" value="InterPro"/>
</dbReference>
<feature type="domain" description="FMN-binding" evidence="8">
    <location>
        <begin position="98"/>
        <end position="185"/>
    </location>
</feature>
<evidence type="ECO:0000256" key="7">
    <source>
        <dbReference type="SAM" id="Phobius"/>
    </source>
</evidence>
<reference evidence="9" key="1">
    <citation type="journal article" date="2020" name="mSystems">
        <title>Genome- and Community-Level Interaction Insights into Carbon Utilization and Element Cycling Functions of Hydrothermarchaeota in Hydrothermal Sediment.</title>
        <authorList>
            <person name="Zhou Z."/>
            <person name="Liu Y."/>
            <person name="Xu W."/>
            <person name="Pan J."/>
            <person name="Luo Z.H."/>
            <person name="Li M."/>
        </authorList>
    </citation>
    <scope>NUCLEOTIDE SEQUENCE [LARGE SCALE GENOMIC DNA]</scope>
    <source>
        <strain evidence="9">HyVt-577</strain>
    </source>
</reference>
<proteinExistence type="inferred from homology"/>
<evidence type="ECO:0000256" key="4">
    <source>
        <dbReference type="ARBA" id="ARBA00022643"/>
    </source>
</evidence>
<keyword evidence="6 7" id="KW-1133">Transmembrane helix</keyword>
<dbReference type="EC" id="7.-.-.-" evidence="6"/>
<evidence type="ECO:0000256" key="3">
    <source>
        <dbReference type="ARBA" id="ARBA00022630"/>
    </source>
</evidence>
<protein>
    <recommendedName>
        <fullName evidence="6">Ion-translocating oxidoreductase complex subunit G</fullName>
        <ecNumber evidence="6">7.-.-.-</ecNumber>
    </recommendedName>
    <alternativeName>
        <fullName evidence="6">Rnf electron transport complex subunit G</fullName>
    </alternativeName>
</protein>
<dbReference type="HAMAP" id="MF_00479">
    <property type="entry name" value="RsxG_RnfG"/>
    <property type="match status" value="1"/>
</dbReference>
<comment type="caution">
    <text evidence="9">The sequence shown here is derived from an EMBL/GenBank/DDBJ whole genome shotgun (WGS) entry which is preliminary data.</text>
</comment>
<comment type="cofactor">
    <cofactor evidence="6">
        <name>FMN</name>
        <dbReference type="ChEBI" id="CHEBI:58210"/>
    </cofactor>
</comment>
<evidence type="ECO:0000256" key="1">
    <source>
        <dbReference type="ARBA" id="ARBA00022448"/>
    </source>
</evidence>
<feature type="transmembrane region" description="Helical" evidence="7">
    <location>
        <begin position="6"/>
        <end position="28"/>
    </location>
</feature>
<dbReference type="InterPro" id="IPR007329">
    <property type="entry name" value="FMN-bd"/>
</dbReference>
<keyword evidence="1 6" id="KW-0813">Transport</keyword>
<dbReference type="GO" id="GO:0022900">
    <property type="term" value="P:electron transport chain"/>
    <property type="evidence" value="ECO:0007669"/>
    <property type="project" value="UniProtKB-UniRule"/>
</dbReference>
<comment type="subunit">
    <text evidence="6">The complex is composed of six subunits: RnfA, RnfB, RnfC, RnfD, RnfE and RnfG.</text>
</comment>
<accession>A0A7V4U3C6</accession>
<keyword evidence="6" id="KW-1278">Translocase</keyword>
<dbReference type="SMART" id="SM00900">
    <property type="entry name" value="FMN_bind"/>
    <property type="match status" value="1"/>
</dbReference>
<dbReference type="PIRSF" id="PIRSF006091">
    <property type="entry name" value="E_trnsport_RnfG"/>
    <property type="match status" value="1"/>
</dbReference>